<dbReference type="GO" id="GO:0051983">
    <property type="term" value="P:regulation of chromosome segregation"/>
    <property type="evidence" value="ECO:0007669"/>
    <property type="project" value="TreeGrafter"/>
</dbReference>
<dbReference type="PANTHER" id="PTHR21603:SF17">
    <property type="entry name" value="PROLIFERATION MARKER PROTEIN KI-67"/>
    <property type="match status" value="1"/>
</dbReference>
<dbReference type="OrthoDB" id="6288785at2759"/>
<feature type="region of interest" description="Disordered" evidence="1">
    <location>
        <begin position="48"/>
        <end position="67"/>
    </location>
</feature>
<evidence type="ECO:0000313" key="3">
    <source>
        <dbReference type="Proteomes" id="UP000237246"/>
    </source>
</evidence>
<dbReference type="GO" id="GO:0005634">
    <property type="term" value="C:nucleus"/>
    <property type="evidence" value="ECO:0007669"/>
    <property type="project" value="TreeGrafter"/>
</dbReference>
<organism evidence="2 3">
    <name type="scientific">Bambusicola thoracicus</name>
    <name type="common">Chinese bamboo-partridge</name>
    <name type="synonym">Perdix thoracica</name>
    <dbReference type="NCBI Taxonomy" id="9083"/>
    <lineage>
        <taxon>Eukaryota</taxon>
        <taxon>Metazoa</taxon>
        <taxon>Chordata</taxon>
        <taxon>Craniata</taxon>
        <taxon>Vertebrata</taxon>
        <taxon>Euteleostomi</taxon>
        <taxon>Archelosauria</taxon>
        <taxon>Archosauria</taxon>
        <taxon>Dinosauria</taxon>
        <taxon>Saurischia</taxon>
        <taxon>Theropoda</taxon>
        <taxon>Coelurosauria</taxon>
        <taxon>Aves</taxon>
        <taxon>Neognathae</taxon>
        <taxon>Galloanserae</taxon>
        <taxon>Galliformes</taxon>
        <taxon>Phasianidae</taxon>
        <taxon>Perdicinae</taxon>
        <taxon>Bambusicola</taxon>
    </lineage>
</organism>
<comment type="caution">
    <text evidence="2">The sequence shown here is derived from an EMBL/GenBank/DDBJ whole genome shotgun (WGS) entry which is preliminary data.</text>
</comment>
<evidence type="ECO:0000313" key="2">
    <source>
        <dbReference type="EMBL" id="POI19890.1"/>
    </source>
</evidence>
<dbReference type="GO" id="GO:0005694">
    <property type="term" value="C:chromosome"/>
    <property type="evidence" value="ECO:0007669"/>
    <property type="project" value="TreeGrafter"/>
</dbReference>
<dbReference type="Proteomes" id="UP000237246">
    <property type="component" value="Unassembled WGS sequence"/>
</dbReference>
<proteinExistence type="predicted"/>
<accession>A0A2P4S710</accession>
<feature type="region of interest" description="Disordered" evidence="1">
    <location>
        <begin position="89"/>
        <end position="165"/>
    </location>
</feature>
<dbReference type="AlphaFoldDB" id="A0A2P4S710"/>
<dbReference type="PANTHER" id="PTHR21603">
    <property type="entry name" value="ANTIGEN KI-67-LIKE PROTEIN"/>
    <property type="match status" value="1"/>
</dbReference>
<protein>
    <submittedName>
        <fullName evidence="2">Uncharacterized protein</fullName>
    </submittedName>
</protein>
<dbReference type="Pfam" id="PF08065">
    <property type="entry name" value="KI67R"/>
    <property type="match status" value="1"/>
</dbReference>
<name>A0A2P4S710_BAMTH</name>
<reference evidence="2 3" key="1">
    <citation type="submission" date="2018-01" db="EMBL/GenBank/DDBJ databases">
        <title>Comparison of the Chinese Bamboo Partridge and Red Junglefowl genome sequences highlights the importance of demography in genome evolution.</title>
        <authorList>
            <person name="Tiley G.P."/>
            <person name="Kimball R.T."/>
            <person name="Braun E.L."/>
            <person name="Burleigh J.G."/>
        </authorList>
    </citation>
    <scope>NUCLEOTIDE SEQUENCE [LARGE SCALE GENOMIC DNA]</scope>
    <source>
        <strain evidence="2">RTK389</strain>
        <tissue evidence="2">Blood</tissue>
    </source>
</reference>
<dbReference type="InterPro" id="IPR012568">
    <property type="entry name" value="KI67R"/>
</dbReference>
<sequence length="212" mass="23566">MRMDEDFSGLTEMFQTPDNKGGKTLAVTTAHNFTPTFTAMEMSDLHTPEESGEMMVSPLNASDASEHKEDFEDISYFLRERESLKSVFDAISTKTPDNRRSVLKEDTGMDSVSVNPEKLVSQVRSPNKRKTPSQKLESVEVVSNLKQPLKTPEQKSAPADTLSGVKQLMKTPKQKSEPVDVLSAIKQLLKTPKQKSEPVDVLSAIKQLLKTP</sequence>
<dbReference type="GO" id="GO:0007088">
    <property type="term" value="P:regulation of mitotic nuclear division"/>
    <property type="evidence" value="ECO:0007669"/>
    <property type="project" value="TreeGrafter"/>
</dbReference>
<gene>
    <name evidence="2" type="ORF">CIB84_016364</name>
</gene>
<dbReference type="EMBL" id="PPHD01092394">
    <property type="protein sequence ID" value="POI19890.1"/>
    <property type="molecule type" value="Genomic_DNA"/>
</dbReference>
<feature type="compositionally biased region" description="Basic and acidic residues" evidence="1">
    <location>
        <begin position="96"/>
        <end position="107"/>
    </location>
</feature>
<feature type="non-terminal residue" evidence="2">
    <location>
        <position position="212"/>
    </location>
</feature>
<keyword evidence="3" id="KW-1185">Reference proteome</keyword>
<dbReference type="SMART" id="SM01295">
    <property type="entry name" value="K167R"/>
    <property type="match status" value="1"/>
</dbReference>
<evidence type="ECO:0000256" key="1">
    <source>
        <dbReference type="SAM" id="MobiDB-lite"/>
    </source>
</evidence>